<comment type="caution">
    <text evidence="1">The sequence shown here is derived from an EMBL/GenBank/DDBJ whole genome shotgun (WGS) entry which is preliminary data.</text>
</comment>
<reference evidence="2" key="1">
    <citation type="submission" date="2021-01" db="EMBL/GenBank/DDBJ databases">
        <title>Genome public.</title>
        <authorList>
            <person name="Liu C."/>
            <person name="Sun Q."/>
        </authorList>
    </citation>
    <scope>NUCLEOTIDE SEQUENCE [LARGE SCALE GENOMIC DNA]</scope>
    <source>
        <strain evidence="2">YIM B02556</strain>
    </source>
</reference>
<dbReference type="Proteomes" id="UP000652760">
    <property type="component" value="Unassembled WGS sequence"/>
</dbReference>
<sequence length="227" mass="23948">MLVKRIISFHAPRPATTGSWRRLYRIAAPALLAAAGFGLAGCSTSHVTTPARSATEQLLISTAADQAAERLAGRLAVKGSVYVDAAGVEGYDTKYAISAVRDALLRYGAAMAPTRDAAATIVELRVGALSVDSESSLLGIPSIDIPMPVSGTSSTPEISLFKKELTQGVAKIAATAYDKTSGTLVSSSGPQYGFSNRAEWVLLLMLSWETNDLLPPDTRPVPKPWDD</sequence>
<proteinExistence type="predicted"/>
<name>A0ABS1FGZ8_9PROT</name>
<dbReference type="Pfam" id="PF20360">
    <property type="entry name" value="DUF6655"/>
    <property type="match status" value="1"/>
</dbReference>
<evidence type="ECO:0000313" key="1">
    <source>
        <dbReference type="EMBL" id="MBK1842708.1"/>
    </source>
</evidence>
<accession>A0ABS1FGZ8</accession>
<evidence type="ECO:0000313" key="2">
    <source>
        <dbReference type="Proteomes" id="UP000652760"/>
    </source>
</evidence>
<gene>
    <name evidence="1" type="ORF">JHL17_35475</name>
</gene>
<protein>
    <submittedName>
        <fullName evidence="1">Uncharacterized protein</fullName>
    </submittedName>
</protein>
<dbReference type="EMBL" id="JAENHM010000089">
    <property type="protein sequence ID" value="MBK1842708.1"/>
    <property type="molecule type" value="Genomic_DNA"/>
</dbReference>
<keyword evidence="2" id="KW-1185">Reference proteome</keyword>
<dbReference type="RefSeq" id="WP_200199368.1">
    <property type="nucleotide sequence ID" value="NZ_JAENHM010000089.1"/>
</dbReference>
<organism evidence="1 2">
    <name type="scientific">Azospirillum endophyticum</name>
    <dbReference type="NCBI Taxonomy" id="2800326"/>
    <lineage>
        <taxon>Bacteria</taxon>
        <taxon>Pseudomonadati</taxon>
        <taxon>Pseudomonadota</taxon>
        <taxon>Alphaproteobacteria</taxon>
        <taxon>Rhodospirillales</taxon>
        <taxon>Azospirillaceae</taxon>
        <taxon>Azospirillum</taxon>
    </lineage>
</organism>
<dbReference type="InterPro" id="IPR046596">
    <property type="entry name" value="DUF6655"/>
</dbReference>